<proteinExistence type="predicted"/>
<organism evidence="7 8">
    <name type="scientific">Leucothrix pacifica</name>
    <dbReference type="NCBI Taxonomy" id="1247513"/>
    <lineage>
        <taxon>Bacteria</taxon>
        <taxon>Pseudomonadati</taxon>
        <taxon>Pseudomonadota</taxon>
        <taxon>Gammaproteobacteria</taxon>
        <taxon>Thiotrichales</taxon>
        <taxon>Thiotrichaceae</taxon>
        <taxon>Leucothrix</taxon>
    </lineage>
</organism>
<dbReference type="InterPro" id="IPR046799">
    <property type="entry name" value="ROXA-like_wH"/>
</dbReference>
<dbReference type="GO" id="GO:0046872">
    <property type="term" value="F:metal ion binding"/>
    <property type="evidence" value="ECO:0007669"/>
    <property type="project" value="UniProtKB-KW"/>
</dbReference>
<evidence type="ECO:0000256" key="3">
    <source>
        <dbReference type="ARBA" id="ARBA00022964"/>
    </source>
</evidence>
<dbReference type="PROSITE" id="PS51184">
    <property type="entry name" value="JMJC"/>
    <property type="match status" value="1"/>
</dbReference>
<dbReference type="AlphaFoldDB" id="A0A317CKH0"/>
<dbReference type="OrthoDB" id="9764016at2"/>
<feature type="domain" description="JmjC" evidence="6">
    <location>
        <begin position="97"/>
        <end position="225"/>
    </location>
</feature>
<dbReference type="SUPFAM" id="SSF51197">
    <property type="entry name" value="Clavaminate synthase-like"/>
    <property type="match status" value="1"/>
</dbReference>
<keyword evidence="3" id="KW-0223">Dioxygenase</keyword>
<keyword evidence="4" id="KW-0560">Oxidoreductase</keyword>
<reference evidence="7 8" key="1">
    <citation type="submission" date="2018-05" db="EMBL/GenBank/DDBJ databases">
        <title>Leucothrix arctica sp. nov., isolated from Arctic seawater.</title>
        <authorList>
            <person name="Choi A."/>
            <person name="Baek K."/>
        </authorList>
    </citation>
    <scope>NUCLEOTIDE SEQUENCE [LARGE SCALE GENOMIC DNA]</scope>
    <source>
        <strain evidence="7 8">JCM 18388</strain>
    </source>
</reference>
<gene>
    <name evidence="7" type="ORF">DKW60_06325</name>
</gene>
<keyword evidence="5" id="KW-0408">Iron</keyword>
<dbReference type="EMBL" id="QGKM01000013">
    <property type="protein sequence ID" value="PWQ99058.1"/>
    <property type="molecule type" value="Genomic_DNA"/>
</dbReference>
<dbReference type="Gene3D" id="2.60.120.650">
    <property type="entry name" value="Cupin"/>
    <property type="match status" value="1"/>
</dbReference>
<dbReference type="InterPro" id="IPR039994">
    <property type="entry name" value="NO66-like"/>
</dbReference>
<sequence>MSQALFGELSTQDFLNKHWQQKPLLVRHAFELPELSFDAGELAGLACDTEAPARIVIEHGEKPWQLKQGPFQETDFTSLPATHWSLLINDIETYFPELNVFIEPFRFIPDWRIDDLMISYAADQGSVGPHVDDYDVFLIQLDGIRRWSIDENPEFDSTALEGPELKILKNPATTQSWELHPGDMLYLPPNMPHHGVAQGECMTLSVGFRAPSSGELVQAWLDDIGDTAAFKVRFSDQQRELQNNPGEITQHDLKRLREILIEGIEKSSGGLDIWLGKYLTENKRPDPNILEAMSEQFAEAFEEGESYQRFPGTRAAYTLNKNQIQLFVGGLEYSLDEKHIRAVEYLCRELEYEASAIATFCHDTEIRELINTLINNNNIVLMEHSPCDYSKEPYS</sequence>
<dbReference type="Pfam" id="PF20514">
    <property type="entry name" value="WHD_ROXA"/>
    <property type="match status" value="1"/>
</dbReference>
<accession>A0A317CKH0</accession>
<comment type="caution">
    <text evidence="7">The sequence shown here is derived from an EMBL/GenBank/DDBJ whole genome shotgun (WGS) entry which is preliminary data.</text>
</comment>
<comment type="cofactor">
    <cofactor evidence="1">
        <name>Fe(2+)</name>
        <dbReference type="ChEBI" id="CHEBI:29033"/>
    </cofactor>
</comment>
<evidence type="ECO:0000313" key="7">
    <source>
        <dbReference type="EMBL" id="PWQ99058.1"/>
    </source>
</evidence>
<evidence type="ECO:0000259" key="6">
    <source>
        <dbReference type="PROSITE" id="PS51184"/>
    </source>
</evidence>
<evidence type="ECO:0000256" key="2">
    <source>
        <dbReference type="ARBA" id="ARBA00022723"/>
    </source>
</evidence>
<dbReference type="Pfam" id="PF08007">
    <property type="entry name" value="JmjC_2"/>
    <property type="match status" value="1"/>
</dbReference>
<keyword evidence="8" id="KW-1185">Reference proteome</keyword>
<name>A0A317CKH0_9GAMM</name>
<dbReference type="Proteomes" id="UP000245539">
    <property type="component" value="Unassembled WGS sequence"/>
</dbReference>
<dbReference type="PANTHER" id="PTHR13096:SF8">
    <property type="entry name" value="RIBOSOMAL OXYGENASE 1"/>
    <property type="match status" value="1"/>
</dbReference>
<protein>
    <submittedName>
        <fullName evidence="7">Cupin</fullName>
    </submittedName>
</protein>
<dbReference type="RefSeq" id="WP_109836819.1">
    <property type="nucleotide sequence ID" value="NZ_QGKM01000013.1"/>
</dbReference>
<evidence type="ECO:0000256" key="5">
    <source>
        <dbReference type="ARBA" id="ARBA00023004"/>
    </source>
</evidence>
<evidence type="ECO:0000313" key="8">
    <source>
        <dbReference type="Proteomes" id="UP000245539"/>
    </source>
</evidence>
<dbReference type="Gene3D" id="3.40.366.30">
    <property type="entry name" value="50S ribosomal protein L16 arginine hydroxylase, Chain A, Domain 2"/>
    <property type="match status" value="1"/>
</dbReference>
<dbReference type="PANTHER" id="PTHR13096">
    <property type="entry name" value="MINA53 MYC INDUCED NUCLEAR ANTIGEN"/>
    <property type="match status" value="1"/>
</dbReference>
<evidence type="ECO:0000256" key="4">
    <source>
        <dbReference type="ARBA" id="ARBA00023002"/>
    </source>
</evidence>
<keyword evidence="2" id="KW-0479">Metal-binding</keyword>
<dbReference type="InterPro" id="IPR003347">
    <property type="entry name" value="JmjC_dom"/>
</dbReference>
<dbReference type="GO" id="GO:0016706">
    <property type="term" value="F:2-oxoglutarate-dependent dioxygenase activity"/>
    <property type="evidence" value="ECO:0007669"/>
    <property type="project" value="TreeGrafter"/>
</dbReference>
<evidence type="ECO:0000256" key="1">
    <source>
        <dbReference type="ARBA" id="ARBA00001954"/>
    </source>
</evidence>